<dbReference type="EMBL" id="JXKG01000008">
    <property type="protein sequence ID" value="OJG15350.1"/>
    <property type="molecule type" value="Genomic_DNA"/>
</dbReference>
<evidence type="ECO:0000256" key="4">
    <source>
        <dbReference type="ARBA" id="ARBA00022679"/>
    </source>
</evidence>
<organism evidence="12 14">
    <name type="scientific">Enterococcus canintestini</name>
    <dbReference type="NCBI Taxonomy" id="317010"/>
    <lineage>
        <taxon>Bacteria</taxon>
        <taxon>Bacillati</taxon>
        <taxon>Bacillota</taxon>
        <taxon>Bacilli</taxon>
        <taxon>Lactobacillales</taxon>
        <taxon>Enterococcaceae</taxon>
        <taxon>Enterococcus</taxon>
    </lineage>
</organism>
<feature type="domain" description="Cytidyltransferase-like" evidence="11">
    <location>
        <begin position="27"/>
        <end position="182"/>
    </location>
</feature>
<evidence type="ECO:0000256" key="8">
    <source>
        <dbReference type="ARBA" id="ARBA00023027"/>
    </source>
</evidence>
<evidence type="ECO:0000256" key="6">
    <source>
        <dbReference type="ARBA" id="ARBA00022741"/>
    </source>
</evidence>
<proteinExistence type="inferred from homology"/>
<evidence type="ECO:0000313" key="14">
    <source>
        <dbReference type="Proteomes" id="UP000182835"/>
    </source>
</evidence>
<evidence type="ECO:0000256" key="7">
    <source>
        <dbReference type="ARBA" id="ARBA00022840"/>
    </source>
</evidence>
<dbReference type="Pfam" id="PF01467">
    <property type="entry name" value="CTP_transf_like"/>
    <property type="match status" value="1"/>
</dbReference>
<evidence type="ECO:0000256" key="9">
    <source>
        <dbReference type="ARBA" id="ARBA00048721"/>
    </source>
</evidence>
<reference evidence="12 14" key="1">
    <citation type="submission" date="2014-12" db="EMBL/GenBank/DDBJ databases">
        <title>Draft genome sequences of 29 type strains of Enterococci.</title>
        <authorList>
            <person name="Zhong Z."/>
            <person name="Sun Z."/>
            <person name="Liu W."/>
            <person name="Zhang W."/>
            <person name="Zhang H."/>
        </authorList>
    </citation>
    <scope>NUCLEOTIDE SEQUENCE [LARGE SCALE GENOMIC DNA]</scope>
    <source>
        <strain evidence="12 14">DSM 21207</strain>
    </source>
</reference>
<dbReference type="RefSeq" id="WP_071864734.1">
    <property type="nucleotide sequence ID" value="NZ_JBHLVQ010000012.1"/>
</dbReference>
<dbReference type="NCBIfam" id="NF000840">
    <property type="entry name" value="PRK00071.1-3"/>
    <property type="match status" value="1"/>
</dbReference>
<protein>
    <recommendedName>
        <fullName evidence="10">Probable nicotinate-nucleotide adenylyltransferase</fullName>
        <ecNumber evidence="10">2.7.7.18</ecNumber>
    </recommendedName>
    <alternativeName>
        <fullName evidence="10">Deamido-NAD(+) diphosphorylase</fullName>
    </alternativeName>
    <alternativeName>
        <fullName evidence="10">Deamido-NAD(+) pyrophosphorylase</fullName>
    </alternativeName>
    <alternativeName>
        <fullName evidence="10">Nicotinate mononucleotide adenylyltransferase</fullName>
        <shortName evidence="10">NaMN adenylyltransferase</shortName>
    </alternativeName>
</protein>
<evidence type="ECO:0000256" key="2">
    <source>
        <dbReference type="ARBA" id="ARBA00005019"/>
    </source>
</evidence>
<dbReference type="HAMAP" id="MF_00244">
    <property type="entry name" value="NaMN_adenylyltr"/>
    <property type="match status" value="1"/>
</dbReference>
<comment type="similarity">
    <text evidence="10">Belongs to the NadD family.</text>
</comment>
<dbReference type="GO" id="GO:0009435">
    <property type="term" value="P:NAD+ biosynthetic process"/>
    <property type="evidence" value="ECO:0007669"/>
    <property type="project" value="UniProtKB-UniRule"/>
</dbReference>
<comment type="function">
    <text evidence="1 10">Catalyzes the reversible adenylation of nicotinate mononucleotide (NaMN) to nicotinic acid adenine dinucleotide (NaAD).</text>
</comment>
<keyword evidence="3 10" id="KW-0662">Pyridine nucleotide biosynthesis</keyword>
<dbReference type="NCBIfam" id="NF000841">
    <property type="entry name" value="PRK00071.1-4"/>
    <property type="match status" value="1"/>
</dbReference>
<dbReference type="Proteomes" id="UP000216797">
    <property type="component" value="Unassembled WGS sequence"/>
</dbReference>
<dbReference type="NCBIfam" id="TIGR00482">
    <property type="entry name" value="nicotinate (nicotinamide) nucleotide adenylyltransferase"/>
    <property type="match status" value="1"/>
</dbReference>
<evidence type="ECO:0000256" key="5">
    <source>
        <dbReference type="ARBA" id="ARBA00022695"/>
    </source>
</evidence>
<dbReference type="InterPro" id="IPR014729">
    <property type="entry name" value="Rossmann-like_a/b/a_fold"/>
</dbReference>
<evidence type="ECO:0000313" key="13">
    <source>
        <dbReference type="EMBL" id="PAB00472.1"/>
    </source>
</evidence>
<dbReference type="EMBL" id="LHUG01000006">
    <property type="protein sequence ID" value="PAB00472.1"/>
    <property type="molecule type" value="Genomic_DNA"/>
</dbReference>
<evidence type="ECO:0000256" key="10">
    <source>
        <dbReference type="HAMAP-Rule" id="MF_00244"/>
    </source>
</evidence>
<dbReference type="InterPro" id="IPR005248">
    <property type="entry name" value="NadD/NMNAT"/>
</dbReference>
<dbReference type="EC" id="2.7.7.18" evidence="10"/>
<comment type="catalytic activity">
    <reaction evidence="9 10">
        <text>nicotinate beta-D-ribonucleotide + ATP + H(+) = deamido-NAD(+) + diphosphate</text>
        <dbReference type="Rhea" id="RHEA:22860"/>
        <dbReference type="ChEBI" id="CHEBI:15378"/>
        <dbReference type="ChEBI" id="CHEBI:30616"/>
        <dbReference type="ChEBI" id="CHEBI:33019"/>
        <dbReference type="ChEBI" id="CHEBI:57502"/>
        <dbReference type="ChEBI" id="CHEBI:58437"/>
        <dbReference type="EC" id="2.7.7.18"/>
    </reaction>
</comment>
<dbReference type="PANTHER" id="PTHR39321:SF3">
    <property type="entry name" value="PHOSPHOPANTETHEINE ADENYLYLTRANSFERASE"/>
    <property type="match status" value="1"/>
</dbReference>
<dbReference type="PANTHER" id="PTHR39321">
    <property type="entry name" value="NICOTINATE-NUCLEOTIDE ADENYLYLTRANSFERASE-RELATED"/>
    <property type="match status" value="1"/>
</dbReference>
<dbReference type="Proteomes" id="UP000182835">
    <property type="component" value="Unassembled WGS sequence"/>
</dbReference>
<dbReference type="InterPro" id="IPR004821">
    <property type="entry name" value="Cyt_trans-like"/>
</dbReference>
<evidence type="ECO:0000259" key="11">
    <source>
        <dbReference type="Pfam" id="PF01467"/>
    </source>
</evidence>
<keyword evidence="15" id="KW-1185">Reference proteome</keyword>
<dbReference type="OrthoDB" id="5295945at2"/>
<evidence type="ECO:0000256" key="1">
    <source>
        <dbReference type="ARBA" id="ARBA00002324"/>
    </source>
</evidence>
<keyword evidence="5 10" id="KW-0548">Nucleotidyltransferase</keyword>
<gene>
    <name evidence="10 13" type="primary">nadD</name>
    <name evidence="13" type="ORF">AKL21_08245</name>
    <name evidence="12" type="ORF">RU96_GL002401</name>
</gene>
<evidence type="ECO:0000313" key="12">
    <source>
        <dbReference type="EMBL" id="OJG15350.1"/>
    </source>
</evidence>
<evidence type="ECO:0000256" key="3">
    <source>
        <dbReference type="ARBA" id="ARBA00022642"/>
    </source>
</evidence>
<evidence type="ECO:0000313" key="15">
    <source>
        <dbReference type="Proteomes" id="UP000216797"/>
    </source>
</evidence>
<dbReference type="GO" id="GO:0005524">
    <property type="term" value="F:ATP binding"/>
    <property type="evidence" value="ECO:0007669"/>
    <property type="project" value="UniProtKB-KW"/>
</dbReference>
<keyword evidence="7 10" id="KW-0067">ATP-binding</keyword>
<dbReference type="Gene3D" id="3.40.50.620">
    <property type="entry name" value="HUPs"/>
    <property type="match status" value="1"/>
</dbReference>
<reference evidence="13 15" key="2">
    <citation type="submission" date="2015-08" db="EMBL/GenBank/DDBJ databases">
        <title>Enterococcus genome sequence.</title>
        <authorList>
            <person name="Acedo J.Z."/>
            <person name="Vederas J.C."/>
        </authorList>
    </citation>
    <scope>NUCLEOTIDE SEQUENCE [LARGE SCALE GENOMIC DNA]</scope>
    <source>
        <strain evidence="13 15">49</strain>
    </source>
</reference>
<keyword evidence="8 10" id="KW-0520">NAD</keyword>
<keyword evidence="4 10" id="KW-0808">Transferase</keyword>
<keyword evidence="6 10" id="KW-0547">Nucleotide-binding</keyword>
<name>A0A1L8R6G6_9ENTE</name>
<comment type="pathway">
    <text evidence="2 10">Cofactor biosynthesis; NAD(+) biosynthesis; deamido-NAD(+) from nicotinate D-ribonucleotide: step 1/1.</text>
</comment>
<dbReference type="CDD" id="cd02165">
    <property type="entry name" value="NMNAT"/>
    <property type="match status" value="1"/>
</dbReference>
<sequence length="212" mass="24274">MQKVTIDVVPNVKVAPLNTKRRKQVGILGGNFNPVHLMHLIIADQVGQLLGLDEVRLMPEYLPPHVDAKKTIAPEHRLAMLELAVADNPRLKVEDIEIKRQGVSYTIETMKLLKEQNPDVDFYFIIGGDMVAYLPKWRQIDELIDLVQFVGVKRPNYSQETPYPIIWVDIPQMDLSSSEIRKKIAQGCSVRYFLPDPVLNYILEKGLYLDEI</sequence>
<accession>A0A1L8R6G6</accession>
<dbReference type="SUPFAM" id="SSF52374">
    <property type="entry name" value="Nucleotidylyl transferase"/>
    <property type="match status" value="1"/>
</dbReference>
<dbReference type="UniPathway" id="UPA00253">
    <property type="reaction ID" value="UER00332"/>
</dbReference>
<comment type="caution">
    <text evidence="12">The sequence shown here is derived from an EMBL/GenBank/DDBJ whole genome shotgun (WGS) entry which is preliminary data.</text>
</comment>
<dbReference type="AlphaFoldDB" id="A0A1L8R6G6"/>
<dbReference type="GO" id="GO:0004515">
    <property type="term" value="F:nicotinate-nucleotide adenylyltransferase activity"/>
    <property type="evidence" value="ECO:0007669"/>
    <property type="project" value="UniProtKB-UniRule"/>
</dbReference>
<dbReference type="STRING" id="317010.RU96_GL002401"/>